<evidence type="ECO:0000313" key="1">
    <source>
        <dbReference type="EMBL" id="MBE8725742.1"/>
    </source>
</evidence>
<dbReference type="Gene3D" id="1.10.150.400">
    <property type="match status" value="1"/>
</dbReference>
<dbReference type="InterPro" id="IPR023214">
    <property type="entry name" value="HAD_sf"/>
</dbReference>
<protein>
    <submittedName>
        <fullName evidence="1">Phosphoglycolate phosphatase</fullName>
    </submittedName>
</protein>
<organism evidence="1 2">
    <name type="scientific">Flavobacterium hungaricum</name>
    <dbReference type="NCBI Taxonomy" id="2082725"/>
    <lineage>
        <taxon>Bacteria</taxon>
        <taxon>Pseudomonadati</taxon>
        <taxon>Bacteroidota</taxon>
        <taxon>Flavobacteriia</taxon>
        <taxon>Flavobacteriales</taxon>
        <taxon>Flavobacteriaceae</taxon>
        <taxon>Flavobacterium</taxon>
    </lineage>
</organism>
<reference evidence="1 2" key="1">
    <citation type="submission" date="2018-07" db="EMBL/GenBank/DDBJ databases">
        <title>Genome assembly of strain KB82.</title>
        <authorList>
            <person name="Kukolya J."/>
            <person name="Horvath B."/>
            <person name="Nagy I."/>
            <person name="Toth A."/>
        </authorList>
    </citation>
    <scope>NUCLEOTIDE SEQUENCE [LARGE SCALE GENOMIC DNA]</scope>
    <source>
        <strain evidence="1 2">Kb82</strain>
    </source>
</reference>
<name>A0ABR9TL54_9FLAO</name>
<sequence length="221" mass="25716">MDINYKKYSHFSFDLWLTLIRSNPEFKKKRNLLFKDFFAIDAPIEKVTEVVRYYDVLCNNINEKTGLNLSTYEIYYLILSALGVDLQVNGVEKLSEFYNETETLFFNYKPELIFPEIKRQFEEITSQGKTVNILSNTGFVKGKSLRKLLSYYELSDSISFQIYSDETGFSKPNAAIFQLVFDQVNNSREVQKNEILHIGDNSIADYNGALKFGFNAYLLKI</sequence>
<dbReference type="PANTHER" id="PTHR46191:SF2">
    <property type="entry name" value="HALOACID DEHALOGENASE-LIKE HYDROLASE DOMAIN-CONTAINING PROTEIN 3"/>
    <property type="match status" value="1"/>
</dbReference>
<comment type="caution">
    <text evidence="1">The sequence shown here is derived from an EMBL/GenBank/DDBJ whole genome shotgun (WGS) entry which is preliminary data.</text>
</comment>
<dbReference type="Gene3D" id="3.40.50.1000">
    <property type="entry name" value="HAD superfamily/HAD-like"/>
    <property type="match status" value="1"/>
</dbReference>
<dbReference type="NCBIfam" id="TIGR01549">
    <property type="entry name" value="HAD-SF-IA-v1"/>
    <property type="match status" value="1"/>
</dbReference>
<dbReference type="InterPro" id="IPR006439">
    <property type="entry name" value="HAD-SF_hydro_IA"/>
</dbReference>
<keyword evidence="2" id="KW-1185">Reference proteome</keyword>
<dbReference type="SFLD" id="SFLDS00003">
    <property type="entry name" value="Haloacid_Dehalogenase"/>
    <property type="match status" value="1"/>
</dbReference>
<accession>A0ABR9TL54</accession>
<evidence type="ECO:0000313" key="2">
    <source>
        <dbReference type="Proteomes" id="UP000640614"/>
    </source>
</evidence>
<gene>
    <name evidence="1" type="ORF">C4F50_12375</name>
</gene>
<dbReference type="Proteomes" id="UP000640614">
    <property type="component" value="Unassembled WGS sequence"/>
</dbReference>
<dbReference type="InterPro" id="IPR036412">
    <property type="entry name" value="HAD-like_sf"/>
</dbReference>
<dbReference type="InterPro" id="IPR051828">
    <property type="entry name" value="HAD-like_hydrolase_domain"/>
</dbReference>
<dbReference type="RefSeq" id="WP_194138937.1">
    <property type="nucleotide sequence ID" value="NZ_PRDM01000002.1"/>
</dbReference>
<proteinExistence type="predicted"/>
<dbReference type="Pfam" id="PF00702">
    <property type="entry name" value="Hydrolase"/>
    <property type="match status" value="1"/>
</dbReference>
<dbReference type="SFLD" id="SFLDG01129">
    <property type="entry name" value="C1.5:_HAD__Beta-PGM__Phosphata"/>
    <property type="match status" value="1"/>
</dbReference>
<dbReference type="SUPFAM" id="SSF56784">
    <property type="entry name" value="HAD-like"/>
    <property type="match status" value="1"/>
</dbReference>
<dbReference type="PANTHER" id="PTHR46191">
    <property type="match status" value="1"/>
</dbReference>
<dbReference type="EMBL" id="PRDM01000002">
    <property type="protein sequence ID" value="MBE8725742.1"/>
    <property type="molecule type" value="Genomic_DNA"/>
</dbReference>